<evidence type="ECO:0000256" key="2">
    <source>
        <dbReference type="SAM" id="SignalP"/>
    </source>
</evidence>
<feature type="domain" description="Outer membrane protein beta-barrel" evidence="3">
    <location>
        <begin position="15"/>
        <end position="182"/>
    </location>
</feature>
<keyword evidence="1 2" id="KW-0732">Signal</keyword>
<dbReference type="InterPro" id="IPR011250">
    <property type="entry name" value="OMP/PagP_B-barrel"/>
</dbReference>
<dbReference type="RefSeq" id="WP_309655827.1">
    <property type="nucleotide sequence ID" value="NZ_JARWAN010000010.1"/>
</dbReference>
<reference evidence="4 5" key="1">
    <citation type="submission" date="2023-04" db="EMBL/GenBank/DDBJ databases">
        <title>A long-awaited taxogenomic arrangement of the family Halomonadaceae.</title>
        <authorList>
            <person name="De La Haba R."/>
            <person name="Chuvochina M."/>
            <person name="Wittouck S."/>
            <person name="Arahal D.R."/>
            <person name="Sanchez-Porro C."/>
            <person name="Hugenholtz P."/>
            <person name="Ventosa A."/>
        </authorList>
    </citation>
    <scope>NUCLEOTIDE SEQUENCE [LARGE SCALE GENOMIC DNA]</scope>
    <source>
        <strain evidence="4 5">DSM 21020</strain>
    </source>
</reference>
<dbReference type="SUPFAM" id="SSF56925">
    <property type="entry name" value="OMPA-like"/>
    <property type="match status" value="1"/>
</dbReference>
<dbReference type="Proteomes" id="UP001254564">
    <property type="component" value="Unassembled WGS sequence"/>
</dbReference>
<accession>A0ABU1H5I1</accession>
<evidence type="ECO:0000256" key="1">
    <source>
        <dbReference type="ARBA" id="ARBA00022729"/>
    </source>
</evidence>
<gene>
    <name evidence="4" type="ORF">QC823_07930</name>
</gene>
<dbReference type="InterPro" id="IPR027385">
    <property type="entry name" value="Beta-barrel_OMP"/>
</dbReference>
<evidence type="ECO:0000259" key="3">
    <source>
        <dbReference type="Pfam" id="PF13505"/>
    </source>
</evidence>
<organism evidence="4 5">
    <name type="scientific">Vreelandella vilamensis</name>
    <dbReference type="NCBI Taxonomy" id="531309"/>
    <lineage>
        <taxon>Bacteria</taxon>
        <taxon>Pseudomonadati</taxon>
        <taxon>Pseudomonadota</taxon>
        <taxon>Gammaproteobacteria</taxon>
        <taxon>Oceanospirillales</taxon>
        <taxon>Halomonadaceae</taxon>
        <taxon>Vreelandella</taxon>
    </lineage>
</organism>
<comment type="caution">
    <text evidence="4">The sequence shown here is derived from an EMBL/GenBank/DDBJ whole genome shotgun (WGS) entry which is preliminary data.</text>
</comment>
<evidence type="ECO:0000313" key="5">
    <source>
        <dbReference type="Proteomes" id="UP001254564"/>
    </source>
</evidence>
<feature type="signal peptide" evidence="2">
    <location>
        <begin position="1"/>
        <end position="25"/>
    </location>
</feature>
<dbReference type="EMBL" id="JARWAN010000010">
    <property type="protein sequence ID" value="MDR5898917.1"/>
    <property type="molecule type" value="Genomic_DNA"/>
</dbReference>
<feature type="chain" id="PRO_5046785142" evidence="2">
    <location>
        <begin position="26"/>
        <end position="182"/>
    </location>
</feature>
<evidence type="ECO:0000313" key="4">
    <source>
        <dbReference type="EMBL" id="MDR5898917.1"/>
    </source>
</evidence>
<sequence>MKKVILGLCSISVVVFNISVSSADAGPYIGGFIGKAEVDGLSDIGESDISVDDSDTVYKFLVGHRVNDHFAIEAFYADHGEYSVRSSIFSVNLDASSVGVAALAIAPISPSFELHGKLGVHAWDSDWEVYDLNYGGSDSGTDFMFGVGMSYREGPVSLRIDLERYDYDTDVDTASLGLIYHF</sequence>
<dbReference type="Gene3D" id="2.40.160.20">
    <property type="match status" value="1"/>
</dbReference>
<proteinExistence type="predicted"/>
<protein>
    <submittedName>
        <fullName evidence="4">Outer membrane beta-barrel protein</fullName>
    </submittedName>
</protein>
<keyword evidence="5" id="KW-1185">Reference proteome</keyword>
<name>A0ABU1H5I1_9GAMM</name>
<dbReference type="Pfam" id="PF13505">
    <property type="entry name" value="OMP_b-brl"/>
    <property type="match status" value="1"/>
</dbReference>